<feature type="domain" description="RRM" evidence="7">
    <location>
        <begin position="317"/>
        <end position="402"/>
    </location>
</feature>
<feature type="domain" description="RRM" evidence="7">
    <location>
        <begin position="502"/>
        <end position="642"/>
    </location>
</feature>
<evidence type="ECO:0000256" key="2">
    <source>
        <dbReference type="ARBA" id="ARBA00022737"/>
    </source>
</evidence>
<name>A0A8T8X856_ASPJA</name>
<feature type="domain" description="RRM" evidence="7">
    <location>
        <begin position="156"/>
        <end position="233"/>
    </location>
</feature>
<dbReference type="Proteomes" id="UP000249497">
    <property type="component" value="Unassembled WGS sequence"/>
</dbReference>
<feature type="region of interest" description="Disordered" evidence="6">
    <location>
        <begin position="1"/>
        <end position="42"/>
    </location>
</feature>
<dbReference type="CDD" id="cd12677">
    <property type="entry name" value="RRM4_Nop4p"/>
    <property type="match status" value="1"/>
</dbReference>
<keyword evidence="4" id="KW-0539">Nucleus</keyword>
<keyword evidence="2" id="KW-0677">Repeat</keyword>
<dbReference type="InterPro" id="IPR000504">
    <property type="entry name" value="RRM_dom"/>
</dbReference>
<dbReference type="GO" id="GO:0005730">
    <property type="term" value="C:nucleolus"/>
    <property type="evidence" value="ECO:0007669"/>
    <property type="project" value="TreeGrafter"/>
</dbReference>
<sequence>MADSDDSRNESPVEGQATPNKSVAVVDTQNKATTQSSSNQPRRELFIRSLSASATTESLAEHFSQSYVIKHAIVVTDPETKQSKGYGFVTFADVEDAKAALEELNGTVFAGKKIKVEYAQPRHRVVDENLGKSKPSTEALELKKQREQQRAAAVPPRLIVRNLPWSIKEPNDLAVLFRSYGKVKQAYLPKKGNQLAGFGFVVLRGKKNAEKALEGVNGKEVDGRTLAVDWAVEKNVWENLQKEQDSAENDEQNEEPKDVKMADEEEEAAEPDSDVVEDALSADEDDDLDSEDDIDEEGLEGEGIDEQQAKEDERDASTIFIRNLPFTCDDEMLYEHFTQFGPLRYARIVIDRETERPRGTGFVCFWKVDDAVSCVRDAPKQQDSLAADKDKGKKASTSYKQSVLQNENADPSGRYTLDGRVLQIARAVSKSRATELEEEGVSRRLVRDTDKRRLYLLQEGTIAPNTSLYKKLSPSEIKMREDSYKQRQNFIKKNPSLHLSLTRLSIRNIPRHITSKDLKQLARQAVVGFAQDMKSGVRQPLSKEELDRAADIMREAEQQRKKKGVGVVRQAKIVYESRDGSKINEESGAGRSRGYGFVEYYTHRHALMGLRWLNGHAVEPPKSATPDAQDKKKRLVVEFAIENANVVKRRNELQSKARNFKKEEEQGDGASKRGAQDKSSQTGQKRKRSDNSSDKNDAGEDAEEQNKIAKRNRIISRKRMQRRTRKGKA</sequence>
<feature type="compositionally biased region" description="Polar residues" evidence="6">
    <location>
        <begin position="17"/>
        <end position="40"/>
    </location>
</feature>
<accession>A0A8T8X856</accession>
<dbReference type="OrthoDB" id="267048at2759"/>
<dbReference type="FunFam" id="3.30.70.330:FF:000406">
    <property type="entry name" value="Related to Nucleolar protein NOP4"/>
    <property type="match status" value="1"/>
</dbReference>
<dbReference type="SMART" id="SM00360">
    <property type="entry name" value="RRM"/>
    <property type="match status" value="4"/>
</dbReference>
<dbReference type="GO" id="GO:0003729">
    <property type="term" value="F:mRNA binding"/>
    <property type="evidence" value="ECO:0007669"/>
    <property type="project" value="TreeGrafter"/>
</dbReference>
<evidence type="ECO:0000256" key="4">
    <source>
        <dbReference type="ARBA" id="ARBA00023242"/>
    </source>
</evidence>
<dbReference type="InterPro" id="IPR034808">
    <property type="entry name" value="Nop4p_RRM3"/>
</dbReference>
<reference evidence="8 9" key="1">
    <citation type="submission" date="2018-02" db="EMBL/GenBank/DDBJ databases">
        <title>The genomes of Aspergillus section Nigri reveals drivers in fungal speciation.</title>
        <authorList>
            <consortium name="DOE Joint Genome Institute"/>
            <person name="Vesth T.C."/>
            <person name="Nybo J."/>
            <person name="Theobald S."/>
            <person name="Brandl J."/>
            <person name="Frisvad J.C."/>
            <person name="Nielsen K.F."/>
            <person name="Lyhne E.K."/>
            <person name="Kogle M.E."/>
            <person name="Kuo A."/>
            <person name="Riley R."/>
            <person name="Clum A."/>
            <person name="Nolan M."/>
            <person name="Lipzen A."/>
            <person name="Salamov A."/>
            <person name="Henrissat B."/>
            <person name="Wiebenga A."/>
            <person name="De vries R.P."/>
            <person name="Grigoriev I.V."/>
            <person name="Mortensen U.H."/>
            <person name="Andersen M.R."/>
            <person name="Baker S.E."/>
        </authorList>
    </citation>
    <scope>NUCLEOTIDE SEQUENCE [LARGE SCALE GENOMIC DNA]</scope>
    <source>
        <strain evidence="8 9">CBS 114.51</strain>
    </source>
</reference>
<dbReference type="InterPro" id="IPR003954">
    <property type="entry name" value="RRM_euk-type"/>
</dbReference>
<dbReference type="RefSeq" id="XP_025529958.1">
    <property type="nucleotide sequence ID" value="XM_025671525.1"/>
</dbReference>
<dbReference type="SMART" id="SM00361">
    <property type="entry name" value="RRM_1"/>
    <property type="match status" value="2"/>
</dbReference>
<dbReference type="Pfam" id="PF00076">
    <property type="entry name" value="RRM_1"/>
    <property type="match status" value="3"/>
</dbReference>
<evidence type="ECO:0000313" key="9">
    <source>
        <dbReference type="Proteomes" id="UP000249497"/>
    </source>
</evidence>
<dbReference type="InterPro" id="IPR012677">
    <property type="entry name" value="Nucleotide-bd_a/b_plait_sf"/>
</dbReference>
<feature type="compositionally biased region" description="Basic and acidic residues" evidence="6">
    <location>
        <begin position="689"/>
        <end position="698"/>
    </location>
</feature>
<dbReference type="CDD" id="cd12676">
    <property type="entry name" value="RRM3_Nop4p"/>
    <property type="match status" value="1"/>
</dbReference>
<evidence type="ECO:0000256" key="5">
    <source>
        <dbReference type="PROSITE-ProRule" id="PRU00176"/>
    </source>
</evidence>
<feature type="compositionally biased region" description="Basic and acidic residues" evidence="6">
    <location>
        <begin position="307"/>
        <end position="316"/>
    </location>
</feature>
<feature type="compositionally biased region" description="Basic and acidic residues" evidence="6">
    <location>
        <begin position="657"/>
        <end position="676"/>
    </location>
</feature>
<dbReference type="AlphaFoldDB" id="A0A8T8X856"/>
<evidence type="ECO:0000256" key="3">
    <source>
        <dbReference type="ARBA" id="ARBA00022884"/>
    </source>
</evidence>
<dbReference type="GeneID" id="37175217"/>
<gene>
    <name evidence="8" type="ORF">BO86DRAFT_387173</name>
</gene>
<organism evidence="8 9">
    <name type="scientific">Aspergillus japonicus CBS 114.51</name>
    <dbReference type="NCBI Taxonomy" id="1448312"/>
    <lineage>
        <taxon>Eukaryota</taxon>
        <taxon>Fungi</taxon>
        <taxon>Dikarya</taxon>
        <taxon>Ascomycota</taxon>
        <taxon>Pezizomycotina</taxon>
        <taxon>Eurotiomycetes</taxon>
        <taxon>Eurotiomycetidae</taxon>
        <taxon>Eurotiales</taxon>
        <taxon>Aspergillaceae</taxon>
        <taxon>Aspergillus</taxon>
        <taxon>Aspergillus subgen. Circumdati</taxon>
    </lineage>
</organism>
<evidence type="ECO:0000259" key="7">
    <source>
        <dbReference type="PROSITE" id="PS50102"/>
    </source>
</evidence>
<keyword evidence="9" id="KW-1185">Reference proteome</keyword>
<feature type="region of interest" description="Disordered" evidence="6">
    <location>
        <begin position="242"/>
        <end position="316"/>
    </location>
</feature>
<feature type="compositionally biased region" description="Basic and acidic residues" evidence="6">
    <location>
        <begin position="1"/>
        <end position="11"/>
    </location>
</feature>
<dbReference type="FunFam" id="3.30.70.330:FF:000822">
    <property type="entry name" value="Ribosome biogenesis (Nop4), putative"/>
    <property type="match status" value="1"/>
</dbReference>
<dbReference type="PANTHER" id="PTHR48039">
    <property type="entry name" value="RNA-BINDING MOTIF PROTEIN 14B"/>
    <property type="match status" value="1"/>
</dbReference>
<proteinExistence type="predicted"/>
<feature type="region of interest" description="Disordered" evidence="6">
    <location>
        <begin position="657"/>
        <end position="729"/>
    </location>
</feature>
<feature type="domain" description="RRM" evidence="7">
    <location>
        <begin position="43"/>
        <end position="121"/>
    </location>
</feature>
<comment type="subcellular location">
    <subcellularLocation>
        <location evidence="1">Nucleus</location>
    </subcellularLocation>
</comment>
<keyword evidence="3 5" id="KW-0694">RNA-binding</keyword>
<feature type="compositionally biased region" description="Basic residues" evidence="6">
    <location>
        <begin position="708"/>
        <end position="729"/>
    </location>
</feature>
<dbReference type="EMBL" id="KZ824779">
    <property type="protein sequence ID" value="RAH84064.1"/>
    <property type="molecule type" value="Genomic_DNA"/>
</dbReference>
<dbReference type="PANTHER" id="PTHR48039:SF5">
    <property type="entry name" value="RNA-BINDING PROTEIN 28"/>
    <property type="match status" value="1"/>
</dbReference>
<feature type="compositionally biased region" description="Polar residues" evidence="6">
    <location>
        <begin position="395"/>
        <end position="409"/>
    </location>
</feature>
<protein>
    <recommendedName>
        <fullName evidence="7">RRM domain-containing protein</fullName>
    </recommendedName>
</protein>
<dbReference type="SUPFAM" id="SSF54928">
    <property type="entry name" value="RNA-binding domain, RBD"/>
    <property type="match status" value="3"/>
</dbReference>
<feature type="compositionally biased region" description="Acidic residues" evidence="6">
    <location>
        <begin position="263"/>
        <end position="305"/>
    </location>
</feature>
<feature type="region of interest" description="Disordered" evidence="6">
    <location>
        <begin position="380"/>
        <end position="412"/>
    </location>
</feature>
<dbReference type="InterPro" id="IPR035979">
    <property type="entry name" value="RBD_domain_sf"/>
</dbReference>
<evidence type="ECO:0000256" key="6">
    <source>
        <dbReference type="SAM" id="MobiDB-lite"/>
    </source>
</evidence>
<evidence type="ECO:0000313" key="8">
    <source>
        <dbReference type="EMBL" id="RAH84064.1"/>
    </source>
</evidence>
<dbReference type="PROSITE" id="PS50102">
    <property type="entry name" value="RRM"/>
    <property type="match status" value="4"/>
</dbReference>
<dbReference type="InterPro" id="IPR051945">
    <property type="entry name" value="RRM_MRD1_RNA_proc_ribogen"/>
</dbReference>
<dbReference type="Gene3D" id="3.30.70.330">
    <property type="match status" value="4"/>
</dbReference>
<dbReference type="InterPro" id="IPR034809">
    <property type="entry name" value="Nop4_RRM4"/>
</dbReference>
<evidence type="ECO:0000256" key="1">
    <source>
        <dbReference type="ARBA" id="ARBA00004123"/>
    </source>
</evidence>